<protein>
    <recommendedName>
        <fullName evidence="4">RING-type domain-containing protein</fullName>
    </recommendedName>
</protein>
<feature type="region of interest" description="Disordered" evidence="1">
    <location>
        <begin position="404"/>
        <end position="430"/>
    </location>
</feature>
<dbReference type="PANTHER" id="PTHR31150">
    <property type="entry name" value="EXPRESSED PROTEIN"/>
    <property type="match status" value="1"/>
</dbReference>
<dbReference type="Proteomes" id="UP000594261">
    <property type="component" value="Chromosome 2"/>
</dbReference>
<feature type="compositionally biased region" description="Polar residues" evidence="1">
    <location>
        <begin position="412"/>
        <end position="430"/>
    </location>
</feature>
<accession>A0A7N2L1B8</accession>
<evidence type="ECO:0000313" key="2">
    <source>
        <dbReference type="EnsemblPlants" id="QL02p094184:mrna"/>
    </source>
</evidence>
<dbReference type="AlphaFoldDB" id="A0A7N2L1B8"/>
<dbReference type="KEGG" id="qlo:115958712"/>
<dbReference type="PANTHER" id="PTHR31150:SF6">
    <property type="entry name" value="ZINC ION BINDING PROTEIN"/>
    <property type="match status" value="1"/>
</dbReference>
<evidence type="ECO:0008006" key="4">
    <source>
        <dbReference type="Google" id="ProtNLM"/>
    </source>
</evidence>
<dbReference type="GeneID" id="115958712"/>
<dbReference type="SUPFAM" id="SSF57850">
    <property type="entry name" value="RING/U-box"/>
    <property type="match status" value="1"/>
</dbReference>
<evidence type="ECO:0000256" key="1">
    <source>
        <dbReference type="SAM" id="MobiDB-lite"/>
    </source>
</evidence>
<evidence type="ECO:0000313" key="3">
    <source>
        <dbReference type="Proteomes" id="UP000594261"/>
    </source>
</evidence>
<dbReference type="Gramene" id="QL02p094184:mrna">
    <property type="protein sequence ID" value="QL02p094184:mrna"/>
    <property type="gene ID" value="QL02p094184"/>
</dbReference>
<dbReference type="EnsemblPlants" id="QL02p094184:mrna">
    <property type="protein sequence ID" value="QL02p094184:mrna"/>
    <property type="gene ID" value="QL02p094184"/>
</dbReference>
<dbReference type="OrthoDB" id="1887047at2759"/>
<gene>
    <name evidence="2" type="primary">LOC115958712</name>
</gene>
<dbReference type="InParanoid" id="A0A7N2L1B8"/>
<reference evidence="3" key="1">
    <citation type="journal article" date="2016" name="G3 (Bethesda)">
        <title>First Draft Assembly and Annotation of the Genome of a California Endemic Oak Quercus lobata Nee (Fagaceae).</title>
        <authorList>
            <person name="Sork V.L."/>
            <person name="Fitz-Gibbon S.T."/>
            <person name="Puiu D."/>
            <person name="Crepeau M."/>
            <person name="Gugger P.F."/>
            <person name="Sherman R."/>
            <person name="Stevens K."/>
            <person name="Langley C.H."/>
            <person name="Pellegrini M."/>
            <person name="Salzberg S.L."/>
        </authorList>
    </citation>
    <scope>NUCLEOTIDE SEQUENCE [LARGE SCALE GENOMIC DNA]</scope>
    <source>
        <strain evidence="3">cv. SW786</strain>
    </source>
</reference>
<proteinExistence type="predicted"/>
<keyword evidence="3" id="KW-1185">Reference proteome</keyword>
<dbReference type="RefSeq" id="XP_030932923.1">
    <property type="nucleotide sequence ID" value="XM_031077063.1"/>
</dbReference>
<sequence>MEWGDLYQVGIAHEDYQAGENRILQSEGQDYYRPMYSMGVGNVQRPTLYIPAIANTYQSPSGTMVNAANLLQAQSNYIQQPQFDKNMSFGSHFPATYYLQDSREPSTDNVHNEVQNGSLYHPKKIDVSSLPLGCGGNNEDRYQRNVYNYGLSMGGQTSSYIDFRRTNGAFHNWGSSLGGLGDASYVNADHYNCHRGPEAASRTHSHQEATLPNMKQVNLYGIRSENATVTSIAKGQNSTVRTSQAELSDQGNVSKMSSVIKKRNSGAPSAYNAHNSFQIGSLYHPKKIDLGSPPLDCGGNKEDRYQRNVYGYGLNTGGQTSSNNDCRRTNGAVHSGDSSFGGFGDASWVKADHCNFLQGPEAASRPYSHQEATLPNMKQVNLYGIRSENATVLSIANGQNYTVRTSQDESSKQGNVSNKSSVLKKQNSSRLQYGNSNTVWASLVGSENQGNVSKISSVPDRQNSSEVQHVNDNAAKISQIKSYLTSLSIRAKGGAKLNAHEGKTGHALQCQSTSKSEFMSHVKKSQNHSTPSSHQVRQSKFKIKSQPSQKPSKQPSKQKVLKHHIMWDGFHNPATQPFGQNCRLCNGDLAFSPTDDKELYSSLLPEVAVLSCGHVFHSQCLLLNTCKEQLMDPPCFICVNG</sequence>
<organism evidence="2 3">
    <name type="scientific">Quercus lobata</name>
    <name type="common">Valley oak</name>
    <dbReference type="NCBI Taxonomy" id="97700"/>
    <lineage>
        <taxon>Eukaryota</taxon>
        <taxon>Viridiplantae</taxon>
        <taxon>Streptophyta</taxon>
        <taxon>Embryophyta</taxon>
        <taxon>Tracheophyta</taxon>
        <taxon>Spermatophyta</taxon>
        <taxon>Magnoliopsida</taxon>
        <taxon>eudicotyledons</taxon>
        <taxon>Gunneridae</taxon>
        <taxon>Pentapetalae</taxon>
        <taxon>rosids</taxon>
        <taxon>fabids</taxon>
        <taxon>Fagales</taxon>
        <taxon>Fagaceae</taxon>
        <taxon>Quercus</taxon>
    </lineage>
</organism>
<feature type="compositionally biased region" description="Polar residues" evidence="1">
    <location>
        <begin position="527"/>
        <end position="536"/>
    </location>
</feature>
<feature type="compositionally biased region" description="Low complexity" evidence="1">
    <location>
        <begin position="544"/>
        <end position="557"/>
    </location>
</feature>
<feature type="region of interest" description="Disordered" evidence="1">
    <location>
        <begin position="511"/>
        <end position="557"/>
    </location>
</feature>
<name>A0A7N2L1B8_QUELO</name>
<reference evidence="2" key="2">
    <citation type="submission" date="2021-01" db="UniProtKB">
        <authorList>
            <consortium name="EnsemblPlants"/>
        </authorList>
    </citation>
    <scope>IDENTIFICATION</scope>
</reference>